<evidence type="ECO:0000313" key="2">
    <source>
        <dbReference type="Proteomes" id="UP000266669"/>
    </source>
</evidence>
<proteinExistence type="predicted"/>
<sequence length="76" mass="8990">MAIEEKKVRTLKKSEEKQIQKIVKLLEANPDAILWVELLIYKFIDLQKNKAEDQNAKEDIMSFTFKQILSPRNKVE</sequence>
<evidence type="ECO:0000313" key="1">
    <source>
        <dbReference type="EMBL" id="RHX83902.1"/>
    </source>
</evidence>
<accession>A0A8B3CKD0</accession>
<organism evidence="1 2">
    <name type="scientific">Leptospira stimsonii</name>
    <dbReference type="NCBI Taxonomy" id="2202203"/>
    <lineage>
        <taxon>Bacteria</taxon>
        <taxon>Pseudomonadati</taxon>
        <taxon>Spirochaetota</taxon>
        <taxon>Spirochaetia</taxon>
        <taxon>Leptospirales</taxon>
        <taxon>Leptospiraceae</taxon>
        <taxon>Leptospira</taxon>
    </lineage>
</organism>
<gene>
    <name evidence="1" type="ORF">DLM78_20440</name>
</gene>
<dbReference type="AlphaFoldDB" id="A0A8B3CKD0"/>
<dbReference type="Proteomes" id="UP000266669">
    <property type="component" value="Unassembled WGS sequence"/>
</dbReference>
<reference evidence="2" key="1">
    <citation type="submission" date="2018-05" db="EMBL/GenBank/DDBJ databases">
        <title>Leptospira yasudae sp. nov. and Leptospira stimsonii sp. nov., two pathogenic species of the genus Leptospira isolated from environmental sources.</title>
        <authorList>
            <person name="Casanovas-Massana A."/>
            <person name="Hamond C."/>
            <person name="Santos L.A."/>
            <person name="Hacker K.P."/>
            <person name="Balassiano I."/>
            <person name="Medeiros M.A."/>
            <person name="Reis M.G."/>
            <person name="Ko A.I."/>
            <person name="Wunder E.A."/>
        </authorList>
    </citation>
    <scope>NUCLEOTIDE SEQUENCE [LARGE SCALE GENOMIC DNA]</scope>
    <source>
        <strain evidence="2">AMB6-RJ</strain>
    </source>
</reference>
<dbReference type="RefSeq" id="WP_118983663.1">
    <property type="nucleotide sequence ID" value="NZ_QHCS01000007.1"/>
</dbReference>
<protein>
    <submittedName>
        <fullName evidence="1">Uncharacterized protein</fullName>
    </submittedName>
</protein>
<comment type="caution">
    <text evidence="1">The sequence shown here is derived from an EMBL/GenBank/DDBJ whole genome shotgun (WGS) entry which is preliminary data.</text>
</comment>
<dbReference type="EMBL" id="QHCS01000007">
    <property type="protein sequence ID" value="RHX83902.1"/>
    <property type="molecule type" value="Genomic_DNA"/>
</dbReference>
<name>A0A8B3CKD0_9LEPT</name>